<keyword evidence="1" id="KW-1133">Transmembrane helix</keyword>
<dbReference type="EMBL" id="KF900426">
    <property type="protein sequence ID" value="AIE94594.1"/>
    <property type="molecule type" value="Genomic_DNA"/>
</dbReference>
<keyword evidence="1" id="KW-0812">Transmembrane</keyword>
<evidence type="ECO:0000313" key="2">
    <source>
        <dbReference type="EMBL" id="AIE94594.1"/>
    </source>
</evidence>
<dbReference type="AlphaFoldDB" id="A0A075FTF2"/>
<proteinExistence type="predicted"/>
<protein>
    <submittedName>
        <fullName evidence="2">Uncharacterized protein</fullName>
    </submittedName>
</protein>
<organism evidence="2">
    <name type="scientific">uncultured marine group II/III euryarchaeote AD1000_49_E05</name>
    <dbReference type="NCBI Taxonomy" id="1457779"/>
    <lineage>
        <taxon>Archaea</taxon>
        <taxon>Methanobacteriati</taxon>
        <taxon>Methanobacteriota</taxon>
        <taxon>environmental samples</taxon>
    </lineage>
</organism>
<feature type="transmembrane region" description="Helical" evidence="1">
    <location>
        <begin position="15"/>
        <end position="35"/>
    </location>
</feature>
<evidence type="ECO:0000256" key="1">
    <source>
        <dbReference type="SAM" id="Phobius"/>
    </source>
</evidence>
<dbReference type="InterPro" id="IPR037185">
    <property type="entry name" value="EmrE-like"/>
</dbReference>
<dbReference type="SUPFAM" id="SSF103481">
    <property type="entry name" value="Multidrug resistance efflux transporter EmrE"/>
    <property type="match status" value="1"/>
</dbReference>
<sequence length="61" mass="6655">MTLMSWWLFGEKPNLSILIALPIVMLGLLLISGIWDNEPYGSNPVRGVIAGISAAIFYSGF</sequence>
<name>A0A075FTF2_9EURY</name>
<reference evidence="2" key="1">
    <citation type="journal article" date="2014" name="Genome Biol. Evol.">
        <title>Pangenome evidence for extensive interdomain horizontal transfer affecting lineage core and shell genes in uncultured planktonic thaumarchaeota and euryarchaeota.</title>
        <authorList>
            <person name="Deschamps P."/>
            <person name="Zivanovic Y."/>
            <person name="Moreira D."/>
            <person name="Rodriguez-Valera F."/>
            <person name="Lopez-Garcia P."/>
        </authorList>
    </citation>
    <scope>NUCLEOTIDE SEQUENCE</scope>
</reference>
<keyword evidence="1" id="KW-0472">Membrane</keyword>
<accession>A0A075FTF2</accession>